<dbReference type="Proteomes" id="UP000268727">
    <property type="component" value="Unassembled WGS sequence"/>
</dbReference>
<dbReference type="InterPro" id="IPR016169">
    <property type="entry name" value="FAD-bd_PCMH_sub2"/>
</dbReference>
<keyword evidence="5" id="KW-0560">Oxidoreductase</keyword>
<dbReference type="SUPFAM" id="SSF55103">
    <property type="entry name" value="FAD-linked oxidases, C-terminal domain"/>
    <property type="match status" value="1"/>
</dbReference>
<feature type="domain" description="FAD-binding PCMH-type" evidence="6">
    <location>
        <begin position="36"/>
        <end position="206"/>
    </location>
</feature>
<dbReference type="InterPro" id="IPR016167">
    <property type="entry name" value="FAD-bd_PCMH_sub1"/>
</dbReference>
<evidence type="ECO:0000259" key="6">
    <source>
        <dbReference type="PROSITE" id="PS51387"/>
    </source>
</evidence>
<sequence>MTGFGGTLRGVDFPGGVPLTDDAALDWAADDFGHVVRRRPVGVLRPTSADDVPAAVRLARAHGLTVVPRAEGHSTGGQAQAPGGLVLDMTGFRTVHRVTSEHVVVDAGARWSDVLAATLPLGVTPPVLTDYLGLSVGGTLSVGGLGGASHRFGAQTDTVLELDAVTPDGVRVTCSPTRHPDVFDAVRAGGGRRGVILRATVRLVPAHTHARCFRLRYDRVGDFLRDQRLLAAERRFDHLEGRARPDGAGRWSFRIDATAYFTPPAPPPEPLAGLRDRREAADADTATYRRFANRMADDVAALRVLGPWRWPHPWLTVLLPDATVEEVLTASLAGPAVGGNGVVLVYPVPRAVLRTPGLRVPDSPLVFLLALLRTADSAPALRAMVEDNDVLRRLCLAAGGTTYLL</sequence>
<evidence type="ECO:0000313" key="7">
    <source>
        <dbReference type="EMBL" id="ROP41648.1"/>
    </source>
</evidence>
<name>A0A3N1HGL8_9PSEU</name>
<keyword evidence="3" id="KW-0285">Flavoprotein</keyword>
<accession>A0A3N1HGL8</accession>
<comment type="caution">
    <text evidence="7">The sequence shown here is derived from an EMBL/GenBank/DDBJ whole genome shotgun (WGS) entry which is preliminary data.</text>
</comment>
<evidence type="ECO:0000256" key="3">
    <source>
        <dbReference type="ARBA" id="ARBA00022630"/>
    </source>
</evidence>
<proteinExistence type="inferred from homology"/>
<comment type="similarity">
    <text evidence="2">Belongs to the oxygen-dependent FAD-linked oxidoreductase family.</text>
</comment>
<dbReference type="PROSITE" id="PS51387">
    <property type="entry name" value="FAD_PCMH"/>
    <property type="match status" value="1"/>
</dbReference>
<dbReference type="EMBL" id="RJKM01000001">
    <property type="protein sequence ID" value="ROP41648.1"/>
    <property type="molecule type" value="Genomic_DNA"/>
</dbReference>
<dbReference type="InterPro" id="IPR016170">
    <property type="entry name" value="Cytok_DH_C_sf"/>
</dbReference>
<comment type="cofactor">
    <cofactor evidence="1">
        <name>FAD</name>
        <dbReference type="ChEBI" id="CHEBI:57692"/>
    </cofactor>
</comment>
<evidence type="ECO:0000256" key="4">
    <source>
        <dbReference type="ARBA" id="ARBA00022827"/>
    </source>
</evidence>
<organism evidence="7 8">
    <name type="scientific">Saccharothrix texasensis</name>
    <dbReference type="NCBI Taxonomy" id="103734"/>
    <lineage>
        <taxon>Bacteria</taxon>
        <taxon>Bacillati</taxon>
        <taxon>Actinomycetota</taxon>
        <taxon>Actinomycetes</taxon>
        <taxon>Pseudonocardiales</taxon>
        <taxon>Pseudonocardiaceae</taxon>
        <taxon>Saccharothrix</taxon>
    </lineage>
</organism>
<dbReference type="GO" id="GO:0009690">
    <property type="term" value="P:cytokinin metabolic process"/>
    <property type="evidence" value="ECO:0007669"/>
    <property type="project" value="InterPro"/>
</dbReference>
<dbReference type="GO" id="GO:0019139">
    <property type="term" value="F:cytokinin dehydrogenase activity"/>
    <property type="evidence" value="ECO:0007669"/>
    <property type="project" value="InterPro"/>
</dbReference>
<dbReference type="Pfam" id="PF01565">
    <property type="entry name" value="FAD_binding_4"/>
    <property type="match status" value="1"/>
</dbReference>
<dbReference type="PANTHER" id="PTHR13878:SF112">
    <property type="entry name" value="CYTOKININ DEHYDROGENASE 7"/>
    <property type="match status" value="1"/>
</dbReference>
<evidence type="ECO:0000256" key="2">
    <source>
        <dbReference type="ARBA" id="ARBA00005466"/>
    </source>
</evidence>
<dbReference type="InterPro" id="IPR016166">
    <property type="entry name" value="FAD-bd_PCMH"/>
</dbReference>
<dbReference type="GO" id="GO:0071949">
    <property type="term" value="F:FAD binding"/>
    <property type="evidence" value="ECO:0007669"/>
    <property type="project" value="InterPro"/>
</dbReference>
<dbReference type="Pfam" id="PF09265">
    <property type="entry name" value="Cytokin-bind"/>
    <property type="match status" value="1"/>
</dbReference>
<dbReference type="Gene3D" id="3.30.43.10">
    <property type="entry name" value="Uridine Diphospho-n-acetylenolpyruvylglucosamine Reductase, domain 2"/>
    <property type="match status" value="1"/>
</dbReference>
<evidence type="ECO:0000256" key="5">
    <source>
        <dbReference type="ARBA" id="ARBA00023002"/>
    </source>
</evidence>
<dbReference type="Gene3D" id="3.40.462.10">
    <property type="entry name" value="FAD-linked oxidases, C-terminal domain"/>
    <property type="match status" value="1"/>
</dbReference>
<protein>
    <submittedName>
        <fullName evidence="7">Cytokinin dehydrogenase 1-like protein</fullName>
    </submittedName>
</protein>
<dbReference type="InterPro" id="IPR015345">
    <property type="entry name" value="Cytokinin_DH_FAD/cytokin-bd"/>
</dbReference>
<evidence type="ECO:0000256" key="1">
    <source>
        <dbReference type="ARBA" id="ARBA00001974"/>
    </source>
</evidence>
<dbReference type="AlphaFoldDB" id="A0A3N1HGL8"/>
<dbReference type="Gene3D" id="3.30.465.10">
    <property type="match status" value="1"/>
</dbReference>
<dbReference type="InterPro" id="IPR050432">
    <property type="entry name" value="FAD-linked_Oxidoreductases_BP"/>
</dbReference>
<dbReference type="SUPFAM" id="SSF56176">
    <property type="entry name" value="FAD-binding/transporter-associated domain-like"/>
    <property type="match status" value="1"/>
</dbReference>
<dbReference type="InterPro" id="IPR016164">
    <property type="entry name" value="FAD-linked_Oxase-like_C"/>
</dbReference>
<reference evidence="7 8" key="1">
    <citation type="submission" date="2018-11" db="EMBL/GenBank/DDBJ databases">
        <title>Sequencing the genomes of 1000 actinobacteria strains.</title>
        <authorList>
            <person name="Klenk H.-P."/>
        </authorList>
    </citation>
    <scope>NUCLEOTIDE SEQUENCE [LARGE SCALE GENOMIC DNA]</scope>
    <source>
        <strain evidence="7 8">DSM 44231</strain>
    </source>
</reference>
<dbReference type="InterPro" id="IPR036318">
    <property type="entry name" value="FAD-bd_PCMH-like_sf"/>
</dbReference>
<keyword evidence="8" id="KW-1185">Reference proteome</keyword>
<gene>
    <name evidence="7" type="ORF">EDD40_7084</name>
</gene>
<evidence type="ECO:0000313" key="8">
    <source>
        <dbReference type="Proteomes" id="UP000268727"/>
    </source>
</evidence>
<keyword evidence="4" id="KW-0274">FAD</keyword>
<dbReference type="PANTHER" id="PTHR13878">
    <property type="entry name" value="GULONOLACTONE OXIDASE"/>
    <property type="match status" value="1"/>
</dbReference>
<dbReference type="InterPro" id="IPR006094">
    <property type="entry name" value="Oxid_FAD_bind_N"/>
</dbReference>